<evidence type="ECO:0000256" key="3">
    <source>
        <dbReference type="ARBA" id="ARBA00011775"/>
    </source>
</evidence>
<dbReference type="GO" id="GO:0000139">
    <property type="term" value="C:Golgi membrane"/>
    <property type="evidence" value="ECO:0007669"/>
    <property type="project" value="UniProtKB-SubCell"/>
</dbReference>
<evidence type="ECO:0000256" key="9">
    <source>
        <dbReference type="ARBA" id="ARBA00023136"/>
    </source>
</evidence>
<sequence>MDTAVLEASLYTVKAIAILDNDGERVVAKYYDDTYPTTKEQKEFEKNLFNKTQRANAEIIMLDGLTCVYRSNVDLFFYVMGASNENELILVSVLNAFYDAISQMLRKNVEKRALMDNLDGVLSIVDEIVDGGVILESDASSIMQRVAIKTDDVPLTEQTVAQVLQTAKDQLKWSLLK</sequence>
<evidence type="ECO:0000259" key="13">
    <source>
        <dbReference type="Pfam" id="PF01217"/>
    </source>
</evidence>
<organism evidence="14 15">
    <name type="scientific">Desmophyllum pertusum</name>
    <dbReference type="NCBI Taxonomy" id="174260"/>
    <lineage>
        <taxon>Eukaryota</taxon>
        <taxon>Metazoa</taxon>
        <taxon>Cnidaria</taxon>
        <taxon>Anthozoa</taxon>
        <taxon>Hexacorallia</taxon>
        <taxon>Scleractinia</taxon>
        <taxon>Caryophylliina</taxon>
        <taxon>Caryophylliidae</taxon>
        <taxon>Desmophyllum</taxon>
    </lineage>
</organism>
<evidence type="ECO:0000256" key="6">
    <source>
        <dbReference type="ARBA" id="ARBA00022892"/>
    </source>
</evidence>
<feature type="domain" description="AP complex mu/sigma subunit" evidence="13">
    <location>
        <begin position="12"/>
        <end position="149"/>
    </location>
</feature>
<dbReference type="GO" id="GO:0006891">
    <property type="term" value="P:intra-Golgi vesicle-mediated transport"/>
    <property type="evidence" value="ECO:0007669"/>
    <property type="project" value="TreeGrafter"/>
</dbReference>
<dbReference type="OrthoDB" id="10249988at2759"/>
<evidence type="ECO:0000256" key="12">
    <source>
        <dbReference type="RuleBase" id="RU366053"/>
    </source>
</evidence>
<keyword evidence="10 12" id="KW-0968">Cytoplasmic vesicle</keyword>
<dbReference type="GO" id="GO:0006886">
    <property type="term" value="P:intracellular protein transport"/>
    <property type="evidence" value="ECO:0007669"/>
    <property type="project" value="TreeGrafter"/>
</dbReference>
<name>A0A9X0D9S0_9CNID</name>
<dbReference type="EMBL" id="MU825403">
    <property type="protein sequence ID" value="KAJ7392055.1"/>
    <property type="molecule type" value="Genomic_DNA"/>
</dbReference>
<accession>A0A9X0D9S0</accession>
<keyword evidence="6 12" id="KW-0931">ER-Golgi transport</keyword>
<evidence type="ECO:0000256" key="7">
    <source>
        <dbReference type="ARBA" id="ARBA00022927"/>
    </source>
</evidence>
<dbReference type="Pfam" id="PF01217">
    <property type="entry name" value="Clat_adaptor_s"/>
    <property type="match status" value="1"/>
</dbReference>
<protein>
    <recommendedName>
        <fullName evidence="12">Coatomer subunit zeta</fullName>
    </recommendedName>
</protein>
<evidence type="ECO:0000313" key="14">
    <source>
        <dbReference type="EMBL" id="KAJ7392055.1"/>
    </source>
</evidence>
<evidence type="ECO:0000256" key="4">
    <source>
        <dbReference type="ARBA" id="ARBA00022448"/>
    </source>
</evidence>
<dbReference type="Gene3D" id="3.30.450.60">
    <property type="match status" value="1"/>
</dbReference>
<dbReference type="GO" id="GO:0006890">
    <property type="term" value="P:retrograde vesicle-mediated transport, Golgi to endoplasmic reticulum"/>
    <property type="evidence" value="ECO:0007669"/>
    <property type="project" value="UniProtKB-UniRule"/>
</dbReference>
<dbReference type="PANTHER" id="PTHR11043">
    <property type="entry name" value="ZETA-COAT PROTEIN"/>
    <property type="match status" value="1"/>
</dbReference>
<proteinExistence type="inferred from homology"/>
<evidence type="ECO:0000256" key="2">
    <source>
        <dbReference type="ARBA" id="ARBA00006972"/>
    </source>
</evidence>
<evidence type="ECO:0000256" key="11">
    <source>
        <dbReference type="ARBA" id="ARBA00045555"/>
    </source>
</evidence>
<dbReference type="Proteomes" id="UP001163046">
    <property type="component" value="Unassembled WGS sequence"/>
</dbReference>
<comment type="subunit">
    <text evidence="3 12">Oligomeric complex that consists of at least the alpha, beta, beta', gamma, delta, epsilon and zeta subunits.</text>
</comment>
<evidence type="ECO:0000256" key="5">
    <source>
        <dbReference type="ARBA" id="ARBA00022490"/>
    </source>
</evidence>
<dbReference type="InterPro" id="IPR011012">
    <property type="entry name" value="Longin-like_dom_sf"/>
</dbReference>
<dbReference type="InterPro" id="IPR039652">
    <property type="entry name" value="Coatomer_zeta"/>
</dbReference>
<dbReference type="GO" id="GO:0030126">
    <property type="term" value="C:COPI vesicle coat"/>
    <property type="evidence" value="ECO:0007669"/>
    <property type="project" value="UniProtKB-UniRule"/>
</dbReference>
<keyword evidence="4 12" id="KW-0813">Transport</keyword>
<keyword evidence="8 12" id="KW-0333">Golgi apparatus</keyword>
<gene>
    <name evidence="14" type="primary">COPZ1</name>
    <name evidence="14" type="ORF">OS493_015000</name>
</gene>
<dbReference type="AlphaFoldDB" id="A0A9X0D9S0"/>
<dbReference type="FunFam" id="3.30.450.60:FF:000008">
    <property type="entry name" value="Coatomer subunit zeta-1 isoform 1"/>
    <property type="match status" value="1"/>
</dbReference>
<comment type="subcellular location">
    <subcellularLocation>
        <location evidence="12">Cytoplasm</location>
    </subcellularLocation>
    <subcellularLocation>
        <location evidence="1 12">Golgi apparatus membrane</location>
        <topology evidence="1 12">Peripheral membrane protein</topology>
        <orientation evidence="1 12">Cytoplasmic side</orientation>
    </subcellularLocation>
    <subcellularLocation>
        <location evidence="12">Cytoplasmic vesicle</location>
        <location evidence="12">COPI-coated vesicle membrane</location>
        <topology evidence="12">Peripheral membrane protein</topology>
        <orientation evidence="12">Cytoplasmic side</orientation>
    </subcellularLocation>
</comment>
<dbReference type="CDD" id="cd14829">
    <property type="entry name" value="Zeta-COP"/>
    <property type="match status" value="1"/>
</dbReference>
<keyword evidence="7 12" id="KW-0653">Protein transport</keyword>
<dbReference type="InterPro" id="IPR022775">
    <property type="entry name" value="AP_mu_sigma_su"/>
</dbReference>
<comment type="caution">
    <text evidence="14">The sequence shown here is derived from an EMBL/GenBank/DDBJ whole genome shotgun (WGS) entry which is preliminary data.</text>
</comment>
<dbReference type="SUPFAM" id="SSF64356">
    <property type="entry name" value="SNARE-like"/>
    <property type="match status" value="1"/>
</dbReference>
<comment type="function">
    <text evidence="11">The coatomer is a cytosolic protein complex that binds to dilysine motifs and reversibly associates with Golgi non-clathrin-coated vesicles, which further mediate biosynthetic protein transport from the ER, via the Golgi up to the trans Golgi network. Coatomer complex is required for budding from Golgi membranes, and is essential for the retrograde Golgi-to-ER transport of dilysine-tagged proteins. The zeta subunit may be involved in regulating the coat assembly and, hence, the rate of biosynthetic protein transport due to its association-dissociation properties with the coatomer complex.</text>
</comment>
<reference evidence="14" key="1">
    <citation type="submission" date="2023-01" db="EMBL/GenBank/DDBJ databases">
        <title>Genome assembly of the deep-sea coral Lophelia pertusa.</title>
        <authorList>
            <person name="Herrera S."/>
            <person name="Cordes E."/>
        </authorList>
    </citation>
    <scope>NUCLEOTIDE SEQUENCE</scope>
    <source>
        <strain evidence="14">USNM1676648</strain>
        <tissue evidence="14">Polyp</tissue>
    </source>
</reference>
<evidence type="ECO:0000256" key="10">
    <source>
        <dbReference type="ARBA" id="ARBA00023329"/>
    </source>
</evidence>
<evidence type="ECO:0000256" key="8">
    <source>
        <dbReference type="ARBA" id="ARBA00023034"/>
    </source>
</evidence>
<evidence type="ECO:0000256" key="1">
    <source>
        <dbReference type="ARBA" id="ARBA00004255"/>
    </source>
</evidence>
<keyword evidence="5 12" id="KW-0963">Cytoplasm</keyword>
<evidence type="ECO:0000313" key="15">
    <source>
        <dbReference type="Proteomes" id="UP001163046"/>
    </source>
</evidence>
<keyword evidence="9 12" id="KW-0472">Membrane</keyword>
<dbReference type="PANTHER" id="PTHR11043:SF0">
    <property type="entry name" value="COATOMER SUBUNIT ZETA"/>
    <property type="match status" value="1"/>
</dbReference>
<comment type="similarity">
    <text evidence="2 12">Belongs to the adaptor complexes small subunit family.</text>
</comment>
<keyword evidence="15" id="KW-1185">Reference proteome</keyword>